<sequence>MFPTGVSVVAVLDNKKNVHGMTANSISSISLNPNIIMVSI</sequence>
<dbReference type="Pfam" id="PF01613">
    <property type="entry name" value="Flavin_Reduct"/>
    <property type="match status" value="1"/>
</dbReference>
<organism evidence="2">
    <name type="scientific">marine metagenome</name>
    <dbReference type="NCBI Taxonomy" id="408172"/>
    <lineage>
        <taxon>unclassified sequences</taxon>
        <taxon>metagenomes</taxon>
        <taxon>ecological metagenomes</taxon>
    </lineage>
</organism>
<dbReference type="AlphaFoldDB" id="A0A382W1U8"/>
<dbReference type="SUPFAM" id="SSF50475">
    <property type="entry name" value="FMN-binding split barrel"/>
    <property type="match status" value="1"/>
</dbReference>
<gene>
    <name evidence="2" type="ORF">METZ01_LOCUS405518</name>
</gene>
<protein>
    <recommendedName>
        <fullName evidence="1">Flavin reductase like domain-containing protein</fullName>
    </recommendedName>
</protein>
<evidence type="ECO:0000259" key="1">
    <source>
        <dbReference type="Pfam" id="PF01613"/>
    </source>
</evidence>
<reference evidence="2" key="1">
    <citation type="submission" date="2018-05" db="EMBL/GenBank/DDBJ databases">
        <authorList>
            <person name="Lanie J.A."/>
            <person name="Ng W.-L."/>
            <person name="Kazmierczak K.M."/>
            <person name="Andrzejewski T.M."/>
            <person name="Davidsen T.M."/>
            <person name="Wayne K.J."/>
            <person name="Tettelin H."/>
            <person name="Glass J.I."/>
            <person name="Rusch D."/>
            <person name="Podicherti R."/>
            <person name="Tsui H.-C.T."/>
            <person name="Winkler M.E."/>
        </authorList>
    </citation>
    <scope>NUCLEOTIDE SEQUENCE</scope>
</reference>
<name>A0A382W1U8_9ZZZZ</name>
<feature type="domain" description="Flavin reductase like" evidence="1">
    <location>
        <begin position="2"/>
        <end position="40"/>
    </location>
</feature>
<proteinExistence type="predicted"/>
<dbReference type="EMBL" id="UINC01156314">
    <property type="protein sequence ID" value="SVD52664.1"/>
    <property type="molecule type" value="Genomic_DNA"/>
</dbReference>
<dbReference type="Gene3D" id="2.30.110.10">
    <property type="entry name" value="Electron Transport, Fmn-binding Protein, Chain A"/>
    <property type="match status" value="1"/>
</dbReference>
<dbReference type="InterPro" id="IPR012349">
    <property type="entry name" value="Split_barrel_FMN-bd"/>
</dbReference>
<accession>A0A382W1U8</accession>
<evidence type="ECO:0000313" key="2">
    <source>
        <dbReference type="EMBL" id="SVD52664.1"/>
    </source>
</evidence>
<dbReference type="GO" id="GO:0010181">
    <property type="term" value="F:FMN binding"/>
    <property type="evidence" value="ECO:0007669"/>
    <property type="project" value="InterPro"/>
</dbReference>
<dbReference type="InterPro" id="IPR002563">
    <property type="entry name" value="Flavin_Rdtase-like_dom"/>
</dbReference>
<feature type="non-terminal residue" evidence="2">
    <location>
        <position position="40"/>
    </location>
</feature>